<reference evidence="2 3" key="1">
    <citation type="submission" date="2023-07" db="EMBL/GenBank/DDBJ databases">
        <title>Genomic Encyclopedia of Type Strains, Phase IV (KMG-IV): sequencing the most valuable type-strain genomes for metagenomic binning, comparative biology and taxonomic classification.</title>
        <authorList>
            <person name="Goeker M."/>
        </authorList>
    </citation>
    <scope>NUCLEOTIDE SEQUENCE [LARGE SCALE GENOMIC DNA]</scope>
    <source>
        <strain evidence="2 3">DSM 1400</strain>
    </source>
</reference>
<feature type="transmembrane region" description="Helical" evidence="1">
    <location>
        <begin position="12"/>
        <end position="35"/>
    </location>
</feature>
<keyword evidence="1" id="KW-1133">Transmembrane helix</keyword>
<evidence type="ECO:0000313" key="2">
    <source>
        <dbReference type="EMBL" id="MDQ0480165.1"/>
    </source>
</evidence>
<keyword evidence="1" id="KW-0812">Transmembrane</keyword>
<protein>
    <submittedName>
        <fullName evidence="2">Amino acid permease</fullName>
    </submittedName>
</protein>
<proteinExistence type="predicted"/>
<sequence length="100" mass="10695">MSGVNSIGDKKYGIGTLALIISLFAIMVSFTYIGGKTIGQYIVGVVHGSIPSSVISIILFTLAGIIGYKHKEDYGAKLGKNISLVFMSIILFITIMGFIF</sequence>
<organism evidence="2 3">
    <name type="scientific">Hathewaya limosa</name>
    <name type="common">Clostridium limosum</name>
    <dbReference type="NCBI Taxonomy" id="1536"/>
    <lineage>
        <taxon>Bacteria</taxon>
        <taxon>Bacillati</taxon>
        <taxon>Bacillota</taxon>
        <taxon>Clostridia</taxon>
        <taxon>Eubacteriales</taxon>
        <taxon>Clostridiaceae</taxon>
        <taxon>Hathewaya</taxon>
    </lineage>
</organism>
<dbReference type="RefSeq" id="WP_307356035.1">
    <property type="nucleotide sequence ID" value="NZ_BAAACJ010000014.1"/>
</dbReference>
<accession>A0ABU0JSW4</accession>
<dbReference type="Proteomes" id="UP001224418">
    <property type="component" value="Unassembled WGS sequence"/>
</dbReference>
<dbReference type="EMBL" id="JAUSWN010000015">
    <property type="protein sequence ID" value="MDQ0480165.1"/>
    <property type="molecule type" value="Genomic_DNA"/>
</dbReference>
<gene>
    <name evidence="2" type="ORF">QOZ93_001913</name>
</gene>
<evidence type="ECO:0000313" key="3">
    <source>
        <dbReference type="Proteomes" id="UP001224418"/>
    </source>
</evidence>
<evidence type="ECO:0000256" key="1">
    <source>
        <dbReference type="SAM" id="Phobius"/>
    </source>
</evidence>
<comment type="caution">
    <text evidence="2">The sequence shown here is derived from an EMBL/GenBank/DDBJ whole genome shotgun (WGS) entry which is preliminary data.</text>
</comment>
<keyword evidence="1" id="KW-0472">Membrane</keyword>
<keyword evidence="3" id="KW-1185">Reference proteome</keyword>
<feature type="transmembrane region" description="Helical" evidence="1">
    <location>
        <begin position="41"/>
        <end position="66"/>
    </location>
</feature>
<name>A0ABU0JSW4_HATLI</name>
<feature type="transmembrane region" description="Helical" evidence="1">
    <location>
        <begin position="78"/>
        <end position="99"/>
    </location>
</feature>